<evidence type="ECO:0000256" key="1">
    <source>
        <dbReference type="SAM" id="Phobius"/>
    </source>
</evidence>
<organism evidence="2 3">
    <name type="scientific">Nostoc spongiaeforme FACHB-130</name>
    <dbReference type="NCBI Taxonomy" id="1357510"/>
    <lineage>
        <taxon>Bacteria</taxon>
        <taxon>Bacillati</taxon>
        <taxon>Cyanobacteriota</taxon>
        <taxon>Cyanophyceae</taxon>
        <taxon>Nostocales</taxon>
        <taxon>Nostocaceae</taxon>
        <taxon>Nostoc</taxon>
    </lineage>
</organism>
<protein>
    <submittedName>
        <fullName evidence="2">Uncharacterized protein</fullName>
    </submittedName>
</protein>
<dbReference type="RefSeq" id="WP_190969040.1">
    <property type="nucleotide sequence ID" value="NZ_JACJTB010000025.1"/>
</dbReference>
<feature type="transmembrane region" description="Helical" evidence="1">
    <location>
        <begin position="39"/>
        <end position="71"/>
    </location>
</feature>
<dbReference type="Proteomes" id="UP000603457">
    <property type="component" value="Unassembled WGS sequence"/>
</dbReference>
<reference evidence="2 3" key="1">
    <citation type="journal article" date="2020" name="ISME J.">
        <title>Comparative genomics reveals insights into cyanobacterial evolution and habitat adaptation.</title>
        <authorList>
            <person name="Chen M.Y."/>
            <person name="Teng W.K."/>
            <person name="Zhao L."/>
            <person name="Hu C.X."/>
            <person name="Zhou Y.K."/>
            <person name="Han B.P."/>
            <person name="Song L.R."/>
            <person name="Shu W.S."/>
        </authorList>
    </citation>
    <scope>NUCLEOTIDE SEQUENCE [LARGE SCALE GENOMIC DNA]</scope>
    <source>
        <strain evidence="2 3">FACHB-130</strain>
    </source>
</reference>
<evidence type="ECO:0000313" key="3">
    <source>
        <dbReference type="Proteomes" id="UP000603457"/>
    </source>
</evidence>
<name>A0ABR8FZU2_9NOSO</name>
<keyword evidence="1" id="KW-0472">Membrane</keyword>
<keyword evidence="1" id="KW-0812">Transmembrane</keyword>
<keyword evidence="1" id="KW-1133">Transmembrane helix</keyword>
<proteinExistence type="predicted"/>
<accession>A0ABR8FZU2</accession>
<feature type="transmembrane region" description="Helical" evidence="1">
    <location>
        <begin position="15"/>
        <end position="33"/>
    </location>
</feature>
<evidence type="ECO:0000313" key="2">
    <source>
        <dbReference type="EMBL" id="MBD2596294.1"/>
    </source>
</evidence>
<sequence>MWDKMPPLKSKKNPAIAFFLGIFFGSIGIAIYFQSFLDFLVPFVVFIVAAIAGFGIGGVPGWLFAGFWGMVRALDSNHRRGEY</sequence>
<comment type="caution">
    <text evidence="2">The sequence shown here is derived from an EMBL/GenBank/DDBJ whole genome shotgun (WGS) entry which is preliminary data.</text>
</comment>
<gene>
    <name evidence="2" type="ORF">H6G74_18455</name>
</gene>
<dbReference type="EMBL" id="JACJTB010000025">
    <property type="protein sequence ID" value="MBD2596294.1"/>
    <property type="molecule type" value="Genomic_DNA"/>
</dbReference>
<keyword evidence="3" id="KW-1185">Reference proteome</keyword>